<dbReference type="EMBL" id="CP002779">
    <property type="protein sequence ID" value="AEH24715.1"/>
    <property type="molecule type" value="Genomic_DNA"/>
</dbReference>
<sequence length="338" mass="38531">MRPVIALFLTFLVAFTTSPVLGGTYNLPSHPDYNNIGLHSELYLTLNVTLVNTGPFPKFVLVNPRYDFVVHRGYPGNESYKSFLVGDTVYYSLGNSWANTLNYYIGFWIHPHEVVVVEFRIIESNPLVIDLKDYVSLCGEYKITEVTLENGNVTGHVNTKDDLGNGPFCDVIYPQLLNTPKFIDPTILFPIRDPSIKILNYWGTVGFRVENVPGQYGNFRTLFAIAPPVLFKDAEHYAFTPNYTMTYREYVNDFLPEYLGIEPMKEGVSLNVTPDLVLYELTDSLITLGKIKATLIQGGEMEPIDFPIWIVWLGADMNIGCRKLEFEISYRFRWEIGD</sequence>
<gene>
    <name evidence="1" type="ordered locus">PYCH_10320</name>
</gene>
<dbReference type="STRING" id="529709.PYCH_10320"/>
<accession>F8AEN5</accession>
<reference evidence="1 2" key="1">
    <citation type="journal article" date="2011" name="J. Bacteriol.">
        <title>Complete genome sequence of the obligate piezophilic hyperthermophilic archaeon Pyrococcus yayanosii CH1.</title>
        <authorList>
            <person name="Jun X."/>
            <person name="Lupeng L."/>
            <person name="Minjuan X."/>
            <person name="Oger P."/>
            <person name="Fengping W."/>
            <person name="Jebbar M."/>
            <person name="Xiang X."/>
        </authorList>
    </citation>
    <scope>NUCLEOTIDE SEQUENCE [LARGE SCALE GENOMIC DNA]</scope>
    <source>
        <strain evidence="2">CH1 / JCM 16557</strain>
    </source>
</reference>
<dbReference type="eggNOG" id="arCOG05841">
    <property type="taxonomic scope" value="Archaea"/>
</dbReference>
<name>F8AEN5_PYRYC</name>
<dbReference type="RefSeq" id="WP_013905772.1">
    <property type="nucleotide sequence ID" value="NC_015680.1"/>
</dbReference>
<dbReference type="AlphaFoldDB" id="F8AEN5"/>
<dbReference type="GeneID" id="10837606"/>
<dbReference type="Proteomes" id="UP000008386">
    <property type="component" value="Chromosome"/>
</dbReference>
<proteinExistence type="predicted"/>
<protein>
    <submittedName>
        <fullName evidence="1">Uncharacterized protein</fullName>
    </submittedName>
</protein>
<dbReference type="OrthoDB" id="86197at2157"/>
<dbReference type="KEGG" id="pya:PYCH_10320"/>
<keyword evidence="2" id="KW-1185">Reference proteome</keyword>
<organism evidence="1 2">
    <name type="scientific">Pyrococcus yayanosii (strain CH1 / JCM 16557)</name>
    <dbReference type="NCBI Taxonomy" id="529709"/>
    <lineage>
        <taxon>Archaea</taxon>
        <taxon>Methanobacteriati</taxon>
        <taxon>Methanobacteriota</taxon>
        <taxon>Thermococci</taxon>
        <taxon>Thermococcales</taxon>
        <taxon>Thermococcaceae</taxon>
        <taxon>Pyrococcus</taxon>
    </lineage>
</organism>
<evidence type="ECO:0000313" key="2">
    <source>
        <dbReference type="Proteomes" id="UP000008386"/>
    </source>
</evidence>
<dbReference type="HOGENOM" id="CLU_808031_0_0_2"/>
<evidence type="ECO:0000313" key="1">
    <source>
        <dbReference type="EMBL" id="AEH24715.1"/>
    </source>
</evidence>